<dbReference type="EMBL" id="NKXS01003806">
    <property type="protein sequence ID" value="PIN08461.1"/>
    <property type="molecule type" value="Genomic_DNA"/>
</dbReference>
<feature type="compositionally biased region" description="Basic and acidic residues" evidence="1">
    <location>
        <begin position="100"/>
        <end position="126"/>
    </location>
</feature>
<dbReference type="OrthoDB" id="1913135at2759"/>
<feature type="compositionally biased region" description="Basic and acidic residues" evidence="1">
    <location>
        <begin position="12"/>
        <end position="29"/>
    </location>
</feature>
<reference evidence="3" key="1">
    <citation type="journal article" date="2018" name="Gigascience">
        <title>Genome assembly of the Pink Ipe (Handroanthus impetiginosus, Bignoniaceae), a highly valued, ecologically keystone Neotropical timber forest tree.</title>
        <authorList>
            <person name="Silva-Junior O.B."/>
            <person name="Grattapaglia D."/>
            <person name="Novaes E."/>
            <person name="Collevatti R.G."/>
        </authorList>
    </citation>
    <scope>NUCLEOTIDE SEQUENCE [LARGE SCALE GENOMIC DNA]</scope>
    <source>
        <strain evidence="3">cv. UFG-1</strain>
    </source>
</reference>
<feature type="region of interest" description="Disordered" evidence="1">
    <location>
        <begin position="1"/>
        <end position="207"/>
    </location>
</feature>
<dbReference type="STRING" id="429701.A0A2G9GT54"/>
<feature type="compositionally biased region" description="Basic and acidic residues" evidence="1">
    <location>
        <begin position="284"/>
        <end position="316"/>
    </location>
</feature>
<dbReference type="Proteomes" id="UP000231279">
    <property type="component" value="Unassembled WGS sequence"/>
</dbReference>
<organism evidence="2 3">
    <name type="scientific">Handroanthus impetiginosus</name>
    <dbReference type="NCBI Taxonomy" id="429701"/>
    <lineage>
        <taxon>Eukaryota</taxon>
        <taxon>Viridiplantae</taxon>
        <taxon>Streptophyta</taxon>
        <taxon>Embryophyta</taxon>
        <taxon>Tracheophyta</taxon>
        <taxon>Spermatophyta</taxon>
        <taxon>Magnoliopsida</taxon>
        <taxon>eudicotyledons</taxon>
        <taxon>Gunneridae</taxon>
        <taxon>Pentapetalae</taxon>
        <taxon>asterids</taxon>
        <taxon>lamiids</taxon>
        <taxon>Lamiales</taxon>
        <taxon>Bignoniaceae</taxon>
        <taxon>Crescentiina</taxon>
        <taxon>Tabebuia alliance</taxon>
        <taxon>Handroanthus</taxon>
    </lineage>
</organism>
<protein>
    <submittedName>
        <fullName evidence="2">Uncharacterized protein</fullName>
    </submittedName>
</protein>
<gene>
    <name evidence="2" type="ORF">CDL12_18966</name>
</gene>
<feature type="compositionally biased region" description="Basic and acidic residues" evidence="1">
    <location>
        <begin position="80"/>
        <end position="91"/>
    </location>
</feature>
<feature type="region of interest" description="Disordered" evidence="1">
    <location>
        <begin position="245"/>
        <end position="316"/>
    </location>
</feature>
<feature type="compositionally biased region" description="Basic and acidic residues" evidence="1">
    <location>
        <begin position="392"/>
        <end position="410"/>
    </location>
</feature>
<feature type="compositionally biased region" description="Basic and acidic residues" evidence="1">
    <location>
        <begin position="254"/>
        <end position="277"/>
    </location>
</feature>
<evidence type="ECO:0000313" key="3">
    <source>
        <dbReference type="Proteomes" id="UP000231279"/>
    </source>
</evidence>
<feature type="compositionally biased region" description="Basic and acidic residues" evidence="1">
    <location>
        <begin position="158"/>
        <end position="168"/>
    </location>
</feature>
<proteinExistence type="predicted"/>
<dbReference type="AlphaFoldDB" id="A0A2G9GT54"/>
<sequence>MSRCFPFPPPGYERKHRPEDLDVLKQAKQKEKKHKKEQKDKERRKDKEKKEKDGSGEKHRDKKDRKEKRKDKKEKHRDKKDRGKDKEKSSISEDSTVAGRPEEESGEKLHPKGHSKDRSSVVDEGKCSTLIQGQNGGKPFQSILPSQATTDSKFMQQLDRRIRDDQKGRGSQLPERVASVDKSDQETAARTAVRNHSGLLAEERSNNGIKRDEIRKMDAQELGNEFTGKAMVQNLTRLAKGKVEGIPRPVGEQNDWRLEDKEKYKEAGNDMHGDKHGDKKSHGKDKDKEKVKKKEEKAMVKTENRKSAPEKSKDVERNDLVFATSNKGTSLLKVVDSTALSEGNLRKRKDTDTNGFLHESEIRPNKIQRPAVHHSGENGRKLEASQIPSKCSSDKHAVPHNVPLDHRDRSINGTIRAPKPSPSKPSRFVETTVADQVVVAPKVAHHDPKNVDEAKIEDLIAEALRRPPHPDSKYLSQVLTVPTVGDWSANDDEDWLFSKKDPPNKPKLELTGVKGEPQVWSEAVHIESADVFALPYVLPY</sequence>
<dbReference type="PANTHER" id="PTHR34660">
    <property type="entry name" value="MYB-LIKE PROTEIN X"/>
    <property type="match status" value="1"/>
</dbReference>
<evidence type="ECO:0000313" key="2">
    <source>
        <dbReference type="EMBL" id="PIN08461.1"/>
    </source>
</evidence>
<keyword evidence="3" id="KW-1185">Reference proteome</keyword>
<name>A0A2G9GT54_9LAMI</name>
<dbReference type="PANTHER" id="PTHR34660:SF3">
    <property type="entry name" value="RRM DOMAIN-CONTAINING PROTEIN"/>
    <property type="match status" value="1"/>
</dbReference>
<comment type="caution">
    <text evidence="2">The sequence shown here is derived from an EMBL/GenBank/DDBJ whole genome shotgun (WGS) entry which is preliminary data.</text>
</comment>
<feature type="compositionally biased region" description="Basic and acidic residues" evidence="1">
    <location>
        <begin position="178"/>
        <end position="187"/>
    </location>
</feature>
<feature type="compositionally biased region" description="Basic and acidic residues" evidence="1">
    <location>
        <begin position="37"/>
        <end position="59"/>
    </location>
</feature>
<accession>A0A2G9GT54</accession>
<feature type="compositionally biased region" description="Pro residues" evidence="1">
    <location>
        <begin position="1"/>
        <end position="11"/>
    </location>
</feature>
<feature type="compositionally biased region" description="Basic residues" evidence="1">
    <location>
        <begin position="60"/>
        <end position="79"/>
    </location>
</feature>
<feature type="region of interest" description="Disordered" evidence="1">
    <location>
        <begin position="389"/>
        <end position="427"/>
    </location>
</feature>
<feature type="compositionally biased region" description="Polar residues" evidence="1">
    <location>
        <begin position="143"/>
        <end position="155"/>
    </location>
</feature>
<evidence type="ECO:0000256" key="1">
    <source>
        <dbReference type="SAM" id="MobiDB-lite"/>
    </source>
</evidence>